<dbReference type="SUPFAM" id="SSF53092">
    <property type="entry name" value="Creatinase/prolidase N-terminal domain"/>
    <property type="match status" value="1"/>
</dbReference>
<gene>
    <name evidence="2" type="ordered locus">SAR116_1427</name>
</gene>
<dbReference type="EMBL" id="CP001751">
    <property type="protein sequence ID" value="ADE39670.1"/>
    <property type="molecule type" value="Genomic_DNA"/>
</dbReference>
<dbReference type="CDD" id="cd01066">
    <property type="entry name" value="APP_MetAP"/>
    <property type="match status" value="1"/>
</dbReference>
<keyword evidence="2" id="KW-0645">Protease</keyword>
<name>D5BTS3_PUNMI</name>
<dbReference type="eggNOG" id="COG0006">
    <property type="taxonomic scope" value="Bacteria"/>
</dbReference>
<dbReference type="HOGENOM" id="CLU_052604_0_0_5"/>
<dbReference type="InterPro" id="IPR050659">
    <property type="entry name" value="Peptidase_M24B"/>
</dbReference>
<dbReference type="STRING" id="488538.SAR116_1427"/>
<dbReference type="InterPro" id="IPR036005">
    <property type="entry name" value="Creatinase/aminopeptidase-like"/>
</dbReference>
<dbReference type="InterPro" id="IPR029149">
    <property type="entry name" value="Creatin/AminoP/Spt16_N"/>
</dbReference>
<evidence type="ECO:0000259" key="1">
    <source>
        <dbReference type="Pfam" id="PF00557"/>
    </source>
</evidence>
<dbReference type="RefSeq" id="WP_013046297.1">
    <property type="nucleotide sequence ID" value="NC_014010.1"/>
</dbReference>
<keyword evidence="2" id="KW-0224">Dipeptidase</keyword>
<dbReference type="OrthoDB" id="9803194at2"/>
<dbReference type="GO" id="GO:0102009">
    <property type="term" value="F:proline dipeptidase activity"/>
    <property type="evidence" value="ECO:0007669"/>
    <property type="project" value="UniProtKB-EC"/>
</dbReference>
<reference evidence="2 3" key="1">
    <citation type="journal article" date="2010" name="J. Bacteriol.">
        <title>Complete genome sequence of "Candidatus Puniceispirillum marinum" IMCC1322, a representative of the SAR116 clade in the Alphaproteobacteria.</title>
        <authorList>
            <person name="Oh H.M."/>
            <person name="Kwon K.K."/>
            <person name="Kang I."/>
            <person name="Kang S.G."/>
            <person name="Lee J.H."/>
            <person name="Kim S.J."/>
            <person name="Cho J.C."/>
        </authorList>
    </citation>
    <scope>NUCLEOTIDE SEQUENCE [LARGE SCALE GENOMIC DNA]</scope>
    <source>
        <strain evidence="2 3">IMCC1322</strain>
    </source>
</reference>
<dbReference type="SUPFAM" id="SSF55920">
    <property type="entry name" value="Creatinase/aminopeptidase"/>
    <property type="match status" value="1"/>
</dbReference>
<evidence type="ECO:0000313" key="2">
    <source>
        <dbReference type="EMBL" id="ADE39670.1"/>
    </source>
</evidence>
<dbReference type="AlphaFoldDB" id="D5BTS3"/>
<dbReference type="KEGG" id="apb:SAR116_1427"/>
<dbReference type="EC" id="3.4.13.9" evidence="2"/>
<accession>D5BTS3</accession>
<feature type="domain" description="Peptidase M24" evidence="1">
    <location>
        <begin position="216"/>
        <end position="425"/>
    </location>
</feature>
<dbReference type="Gene3D" id="3.90.230.10">
    <property type="entry name" value="Creatinase/methionine aminopeptidase superfamily"/>
    <property type="match status" value="1"/>
</dbReference>
<keyword evidence="3" id="KW-1185">Reference proteome</keyword>
<organism evidence="2 3">
    <name type="scientific">Puniceispirillum marinum (strain IMCC1322)</name>
    <dbReference type="NCBI Taxonomy" id="488538"/>
    <lineage>
        <taxon>Bacteria</taxon>
        <taxon>Pseudomonadati</taxon>
        <taxon>Pseudomonadota</taxon>
        <taxon>Alphaproteobacteria</taxon>
        <taxon>Candidatus Puniceispirillales</taxon>
        <taxon>Candidatus Puniceispirillaceae</taxon>
        <taxon>Candidatus Puniceispirillum</taxon>
    </lineage>
</organism>
<dbReference type="PANTHER" id="PTHR46112">
    <property type="entry name" value="AMINOPEPTIDASE"/>
    <property type="match status" value="1"/>
</dbReference>
<dbReference type="PANTHER" id="PTHR46112:SF2">
    <property type="entry name" value="XAA-PRO AMINOPEPTIDASE P-RELATED"/>
    <property type="match status" value="1"/>
</dbReference>
<protein>
    <submittedName>
        <fullName evidence="2">Peptidase M24</fullName>
        <ecNumber evidence="2">3.4.13.9</ecNumber>
    </submittedName>
</protein>
<evidence type="ECO:0000313" key="3">
    <source>
        <dbReference type="Proteomes" id="UP000007460"/>
    </source>
</evidence>
<proteinExistence type="predicted"/>
<keyword evidence="2" id="KW-0378">Hydrolase</keyword>
<dbReference type="Pfam" id="PF00557">
    <property type="entry name" value="Peptidase_M24"/>
    <property type="match status" value="1"/>
</dbReference>
<sequence>MNQLIVGSNRKIDPTRRLHLKPDNTPDDNDRVEIGPTALAFEEWKQLGLTAPDMPALRAYRLERLQQQIRIHDCAGLLLFDPLNIRYATDATNMQLWTSHNMARACFVPPEGKMILWDFHNCEHLSAHLPLVGELRGGASFFYFETGDRTAEAAKAFADQMLDIMHHYAPGNKRLAVDKMENLGYAALVGLGVEVLEGQVLTEHGRSIKNENELNAMRCAIATCELAVEEMRDEMRAGISENELWATLHAGNIKRGGEWIETRILSSGPRTNPWFQECGPRIMQDGDLMAFDTDLVGTYGYCCDISRTWLVGDGSPSDAQKHLYQVAYDHVMTNIGLIEPGMRFADMTRIAHRLPEEYRALRYGVLAHGVGLCDEYPSVRYPEDVEHHGYGGCFEVGMTLCVEAYVGAVGGRDGVKLEEQVVVTDQGAIPLSTYRYEDAFLS</sequence>
<dbReference type="Proteomes" id="UP000007460">
    <property type="component" value="Chromosome"/>
</dbReference>
<dbReference type="InterPro" id="IPR000994">
    <property type="entry name" value="Pept_M24"/>
</dbReference>
<dbReference type="Gene3D" id="3.40.350.10">
    <property type="entry name" value="Creatinase/prolidase N-terminal domain"/>
    <property type="match status" value="1"/>
</dbReference>